<evidence type="ECO:0000313" key="1">
    <source>
        <dbReference type="EMBL" id="KAF3490007.1"/>
    </source>
</evidence>
<dbReference type="EMBL" id="QGKX02002183">
    <property type="protein sequence ID" value="KAF3490007.1"/>
    <property type="molecule type" value="Genomic_DNA"/>
</dbReference>
<comment type="caution">
    <text evidence="1">The sequence shown here is derived from an EMBL/GenBank/DDBJ whole genome shotgun (WGS) entry which is preliminary data.</text>
</comment>
<organism evidence="1 2">
    <name type="scientific">Brassica cretica</name>
    <name type="common">Mustard</name>
    <dbReference type="NCBI Taxonomy" id="69181"/>
    <lineage>
        <taxon>Eukaryota</taxon>
        <taxon>Viridiplantae</taxon>
        <taxon>Streptophyta</taxon>
        <taxon>Embryophyta</taxon>
        <taxon>Tracheophyta</taxon>
        <taxon>Spermatophyta</taxon>
        <taxon>Magnoliopsida</taxon>
        <taxon>eudicotyledons</taxon>
        <taxon>Gunneridae</taxon>
        <taxon>Pentapetalae</taxon>
        <taxon>rosids</taxon>
        <taxon>malvids</taxon>
        <taxon>Brassicales</taxon>
        <taxon>Brassicaceae</taxon>
        <taxon>Brassiceae</taxon>
        <taxon>Brassica</taxon>
    </lineage>
</organism>
<proteinExistence type="predicted"/>
<evidence type="ECO:0000313" key="2">
    <source>
        <dbReference type="Proteomes" id="UP000712600"/>
    </source>
</evidence>
<gene>
    <name evidence="1" type="ORF">F2Q69_00053920</name>
</gene>
<protein>
    <submittedName>
        <fullName evidence="1">Uncharacterized protein</fullName>
    </submittedName>
</protein>
<dbReference type="Proteomes" id="UP000712600">
    <property type="component" value="Unassembled WGS sequence"/>
</dbReference>
<dbReference type="AlphaFoldDB" id="A0A8S9N998"/>
<name>A0A8S9N998_BRACR</name>
<sequence>MRIKEALPGGDQRALRGACCYYIFNNRFFLPVAELFLESISSDLGFSGDTLAEGGTLCISSFEWMSDLFELRFTL</sequence>
<reference evidence="1" key="1">
    <citation type="submission" date="2019-12" db="EMBL/GenBank/DDBJ databases">
        <title>Genome sequencing and annotation of Brassica cretica.</title>
        <authorList>
            <person name="Studholme D.J."/>
            <person name="Sarris P."/>
        </authorList>
    </citation>
    <scope>NUCLEOTIDE SEQUENCE</scope>
    <source>
        <strain evidence="1">PFS-109/04</strain>
        <tissue evidence="1">Leaf</tissue>
    </source>
</reference>
<accession>A0A8S9N998</accession>